<proteinExistence type="predicted"/>
<name>A0A975H7C9_9FLAO</name>
<keyword evidence="2" id="KW-1185">Reference proteome</keyword>
<sequence>MSLNQTIISNLESLFLNNYREIEHASLSQWIDLLKTENPDTFSINEQKTVKLYDKFIIANFERAKKNTKLLECYEKTIELNINENEIINSFSKDLIVSFEKIKKGIRKIEGSKIQIIILTYNFEPYAWISGFGEGKYPILKKPEYFDFNYKKDFFEILGRVDYSKVWSNLIKLEKYLEEAEIFDDIFETDFYQNLRNSYIYKTYLLLNKAFEQNQVELFSDLNIKKPLFIYGNEHDCEKINIYSYA</sequence>
<dbReference type="EMBL" id="CP071869">
    <property type="protein sequence ID" value="QTE23386.1"/>
    <property type="molecule type" value="Genomic_DNA"/>
</dbReference>
<reference evidence="1 2" key="1">
    <citation type="submission" date="2021-03" db="EMBL/GenBank/DDBJ databases">
        <title>Complete genome of Polaribacter_sp.SM13.</title>
        <authorList>
            <person name="Jeong S.W."/>
            <person name="Bae J.W."/>
        </authorList>
    </citation>
    <scope>NUCLEOTIDE SEQUENCE [LARGE SCALE GENOMIC DNA]</scope>
    <source>
        <strain evidence="1 2">SM13</strain>
    </source>
</reference>
<dbReference type="AlphaFoldDB" id="A0A975H7C9"/>
<protein>
    <submittedName>
        <fullName evidence="1">Uncharacterized protein</fullName>
    </submittedName>
</protein>
<dbReference type="RefSeq" id="WP_208079396.1">
    <property type="nucleotide sequence ID" value="NZ_CP071869.1"/>
</dbReference>
<dbReference type="Proteomes" id="UP000663920">
    <property type="component" value="Chromosome"/>
</dbReference>
<gene>
    <name evidence="1" type="ORF">J3359_03660</name>
</gene>
<organism evidence="1 2">
    <name type="scientific">Polaribacter cellanae</name>
    <dbReference type="NCBI Taxonomy" id="2818493"/>
    <lineage>
        <taxon>Bacteria</taxon>
        <taxon>Pseudomonadati</taxon>
        <taxon>Bacteroidota</taxon>
        <taxon>Flavobacteriia</taxon>
        <taxon>Flavobacteriales</taxon>
        <taxon>Flavobacteriaceae</taxon>
    </lineage>
</organism>
<evidence type="ECO:0000313" key="2">
    <source>
        <dbReference type="Proteomes" id="UP000663920"/>
    </source>
</evidence>
<dbReference type="KEGG" id="pcea:J3359_03660"/>
<accession>A0A975H7C9</accession>
<evidence type="ECO:0000313" key="1">
    <source>
        <dbReference type="EMBL" id="QTE23386.1"/>
    </source>
</evidence>